<dbReference type="Pfam" id="PF04542">
    <property type="entry name" value="Sigma70_r2"/>
    <property type="match status" value="1"/>
</dbReference>
<comment type="caution">
    <text evidence="7">The sequence shown here is derived from an EMBL/GenBank/DDBJ whole genome shotgun (WGS) entry which is preliminary data.</text>
</comment>
<evidence type="ECO:0000313" key="8">
    <source>
        <dbReference type="Proteomes" id="UP001597459"/>
    </source>
</evidence>
<feature type="domain" description="RNA polymerase sigma-70 region 2" evidence="6">
    <location>
        <begin position="25"/>
        <end position="93"/>
    </location>
</feature>
<dbReference type="InterPro" id="IPR014284">
    <property type="entry name" value="RNA_pol_sigma-70_dom"/>
</dbReference>
<keyword evidence="5" id="KW-0804">Transcription</keyword>
<keyword evidence="4" id="KW-0238">DNA-binding</keyword>
<dbReference type="PANTHER" id="PTHR43133">
    <property type="entry name" value="RNA POLYMERASE ECF-TYPE SIGMA FACTO"/>
    <property type="match status" value="1"/>
</dbReference>
<name>A0ABW5NBX7_9FLAO</name>
<dbReference type="Proteomes" id="UP001597459">
    <property type="component" value="Unassembled WGS sequence"/>
</dbReference>
<comment type="similarity">
    <text evidence="1">Belongs to the sigma-70 factor family. ECF subfamily.</text>
</comment>
<dbReference type="Gene3D" id="1.10.10.10">
    <property type="entry name" value="Winged helix-like DNA-binding domain superfamily/Winged helix DNA-binding domain"/>
    <property type="match status" value="1"/>
</dbReference>
<evidence type="ECO:0000256" key="2">
    <source>
        <dbReference type="ARBA" id="ARBA00023015"/>
    </source>
</evidence>
<dbReference type="SUPFAM" id="SSF88659">
    <property type="entry name" value="Sigma3 and sigma4 domains of RNA polymerase sigma factors"/>
    <property type="match status" value="1"/>
</dbReference>
<evidence type="ECO:0000256" key="4">
    <source>
        <dbReference type="ARBA" id="ARBA00023125"/>
    </source>
</evidence>
<dbReference type="SUPFAM" id="SSF88946">
    <property type="entry name" value="Sigma2 domain of RNA polymerase sigma factors"/>
    <property type="match status" value="1"/>
</dbReference>
<dbReference type="InterPro" id="IPR013324">
    <property type="entry name" value="RNA_pol_sigma_r3/r4-like"/>
</dbReference>
<dbReference type="PANTHER" id="PTHR43133:SF8">
    <property type="entry name" value="RNA POLYMERASE SIGMA FACTOR HI_1459-RELATED"/>
    <property type="match status" value="1"/>
</dbReference>
<dbReference type="EMBL" id="JBHULX010000039">
    <property type="protein sequence ID" value="MFD2592504.1"/>
    <property type="molecule type" value="Genomic_DNA"/>
</dbReference>
<evidence type="ECO:0000259" key="6">
    <source>
        <dbReference type="Pfam" id="PF04542"/>
    </source>
</evidence>
<accession>A0ABW5NBX7</accession>
<dbReference type="InterPro" id="IPR007627">
    <property type="entry name" value="RNA_pol_sigma70_r2"/>
</dbReference>
<keyword evidence="2" id="KW-0805">Transcription regulation</keyword>
<evidence type="ECO:0000313" key="7">
    <source>
        <dbReference type="EMBL" id="MFD2592504.1"/>
    </source>
</evidence>
<dbReference type="InterPro" id="IPR013325">
    <property type="entry name" value="RNA_pol_sigma_r2"/>
</dbReference>
<organism evidence="7 8">
    <name type="scientific">Aquimarina hainanensis</name>
    <dbReference type="NCBI Taxonomy" id="1578017"/>
    <lineage>
        <taxon>Bacteria</taxon>
        <taxon>Pseudomonadati</taxon>
        <taxon>Bacteroidota</taxon>
        <taxon>Flavobacteriia</taxon>
        <taxon>Flavobacteriales</taxon>
        <taxon>Flavobacteriaceae</taxon>
        <taxon>Aquimarina</taxon>
    </lineage>
</organism>
<gene>
    <name evidence="7" type="ORF">ACFSTE_16825</name>
</gene>
<keyword evidence="8" id="KW-1185">Reference proteome</keyword>
<protein>
    <submittedName>
        <fullName evidence="7">RNA polymerase sigma factor</fullName>
    </submittedName>
</protein>
<dbReference type="RefSeq" id="WP_176030492.1">
    <property type="nucleotide sequence ID" value="NZ_JBHSJV010000001.1"/>
</dbReference>
<dbReference type="Gene3D" id="1.10.1740.10">
    <property type="match status" value="1"/>
</dbReference>
<sequence length="194" mass="23220">MIETEDKKILTGIIAGDETVIKSFYKNNIPYIKGYVLKNSGNEQDVEDVFQDAIVFVYQKFKTDPLDIRYSLKTYFYAVCKNIWRNRLRKNKRLQFKEEPLMISEITEQSIQEELEKKEQESLYRKYFLQLGDRCLEVLNLVFEGKSMREISTITGYSEGYARKKKFECKKRLLEMIENDPMYDELRYSNTERS</sequence>
<dbReference type="InterPro" id="IPR039425">
    <property type="entry name" value="RNA_pol_sigma-70-like"/>
</dbReference>
<evidence type="ECO:0000256" key="5">
    <source>
        <dbReference type="ARBA" id="ARBA00023163"/>
    </source>
</evidence>
<dbReference type="InterPro" id="IPR036388">
    <property type="entry name" value="WH-like_DNA-bd_sf"/>
</dbReference>
<proteinExistence type="inferred from homology"/>
<reference evidence="8" key="1">
    <citation type="journal article" date="2019" name="Int. J. Syst. Evol. Microbiol.">
        <title>The Global Catalogue of Microorganisms (GCM) 10K type strain sequencing project: providing services to taxonomists for standard genome sequencing and annotation.</title>
        <authorList>
            <consortium name="The Broad Institute Genomics Platform"/>
            <consortium name="The Broad Institute Genome Sequencing Center for Infectious Disease"/>
            <person name="Wu L."/>
            <person name="Ma J."/>
        </authorList>
    </citation>
    <scope>NUCLEOTIDE SEQUENCE [LARGE SCALE GENOMIC DNA]</scope>
    <source>
        <strain evidence="8">KCTC 42423</strain>
    </source>
</reference>
<keyword evidence="3" id="KW-0731">Sigma factor</keyword>
<evidence type="ECO:0000256" key="1">
    <source>
        <dbReference type="ARBA" id="ARBA00010641"/>
    </source>
</evidence>
<evidence type="ECO:0000256" key="3">
    <source>
        <dbReference type="ARBA" id="ARBA00023082"/>
    </source>
</evidence>
<dbReference type="NCBIfam" id="TIGR02937">
    <property type="entry name" value="sigma70-ECF"/>
    <property type="match status" value="1"/>
</dbReference>